<comment type="caution">
    <text evidence="1">The sequence shown here is derived from an EMBL/GenBank/DDBJ whole genome shotgun (WGS) entry which is preliminary data.</text>
</comment>
<dbReference type="PATRIC" id="fig|997894.4.peg.3846"/>
<name>R0A731_9FIRM</name>
<evidence type="ECO:0000313" key="1">
    <source>
        <dbReference type="EMBL" id="ENZ48005.1"/>
    </source>
</evidence>
<sequence length="87" mass="9679">MNRLYQMNQKEYQGLLQVASDQVPFGIYAIEKQGYAELRCDKCSSVTQLKSLTRQFKAQGYRVYSNKGGQLMESGTLGAEGALMSAT</sequence>
<proteinExistence type="predicted"/>
<dbReference type="AlphaFoldDB" id="R0A731"/>
<accession>R0A731</accession>
<dbReference type="Proteomes" id="UP000013126">
    <property type="component" value="Unassembled WGS sequence"/>
</dbReference>
<dbReference type="EMBL" id="AGYH01000012">
    <property type="protein sequence ID" value="ENZ48005.1"/>
    <property type="molecule type" value="Genomic_DNA"/>
</dbReference>
<dbReference type="OrthoDB" id="1987149at2"/>
<protein>
    <submittedName>
        <fullName evidence="1">Uncharacterized protein</fullName>
    </submittedName>
</protein>
<organism evidence="1 2">
    <name type="scientific">Enterocloster bolteae 90A9</name>
    <dbReference type="NCBI Taxonomy" id="997894"/>
    <lineage>
        <taxon>Bacteria</taxon>
        <taxon>Bacillati</taxon>
        <taxon>Bacillota</taxon>
        <taxon>Clostridia</taxon>
        <taxon>Lachnospirales</taxon>
        <taxon>Lachnospiraceae</taxon>
        <taxon>Enterocloster</taxon>
    </lineage>
</organism>
<gene>
    <name evidence="1" type="ORF">HMPREF1085_03662</name>
</gene>
<evidence type="ECO:0000313" key="2">
    <source>
        <dbReference type="Proteomes" id="UP000013126"/>
    </source>
</evidence>
<keyword evidence="2" id="KW-1185">Reference proteome</keyword>
<dbReference type="HOGENOM" id="CLU_190517_0_0_9"/>
<reference evidence="1 2" key="1">
    <citation type="submission" date="2013-01" db="EMBL/GenBank/DDBJ databases">
        <title>The Genome Sequence of Clostridium bolteae 90A9.</title>
        <authorList>
            <consortium name="The Broad Institute Genome Sequencing Platform"/>
            <person name="Earl A."/>
            <person name="Ward D."/>
            <person name="Feldgarden M."/>
            <person name="Gevers D."/>
            <person name="Courvalin P."/>
            <person name="Lambert T."/>
            <person name="Walker B."/>
            <person name="Young S.K."/>
            <person name="Zeng Q."/>
            <person name="Gargeya S."/>
            <person name="Fitzgerald M."/>
            <person name="Haas B."/>
            <person name="Abouelleil A."/>
            <person name="Alvarado L."/>
            <person name="Arachchi H.M."/>
            <person name="Berlin A.M."/>
            <person name="Chapman S.B."/>
            <person name="Dewar J."/>
            <person name="Goldberg J."/>
            <person name="Griggs A."/>
            <person name="Gujja S."/>
            <person name="Hansen M."/>
            <person name="Howarth C."/>
            <person name="Imamovic A."/>
            <person name="Larimer J."/>
            <person name="McCowan C."/>
            <person name="Murphy C."/>
            <person name="Neiman D."/>
            <person name="Pearson M."/>
            <person name="Priest M."/>
            <person name="Roberts A."/>
            <person name="Saif S."/>
            <person name="Shea T."/>
            <person name="Sisk P."/>
            <person name="Sykes S."/>
            <person name="Wortman J."/>
            <person name="Nusbaum C."/>
            <person name="Birren B."/>
        </authorList>
    </citation>
    <scope>NUCLEOTIDE SEQUENCE [LARGE SCALE GENOMIC DNA]</scope>
    <source>
        <strain evidence="1 2">90A9</strain>
    </source>
</reference>